<comment type="subcellular location">
    <subcellularLocation>
        <location evidence="1">Cell inner membrane</location>
        <topology evidence="1">Single-pass membrane protein</topology>
        <orientation evidence="1">Cytoplasmic side</orientation>
    </subcellularLocation>
    <subcellularLocation>
        <location evidence="10">Cell membrane</location>
    </subcellularLocation>
</comment>
<dbReference type="Gene3D" id="3.40.50.11720">
    <property type="entry name" value="3-Deoxy-D-manno-octulosonic-acid transferase, N-terminal domain"/>
    <property type="match status" value="1"/>
</dbReference>
<comment type="catalytic activity">
    <reaction evidence="8 10">
        <text>lipid IVA (E. coli) + CMP-3-deoxy-beta-D-manno-octulosonate = alpha-Kdo-(2-&gt;6)-lipid IVA (E. coli) + CMP + H(+)</text>
        <dbReference type="Rhea" id="RHEA:28066"/>
        <dbReference type="ChEBI" id="CHEBI:15378"/>
        <dbReference type="ChEBI" id="CHEBI:58603"/>
        <dbReference type="ChEBI" id="CHEBI:60364"/>
        <dbReference type="ChEBI" id="CHEBI:60377"/>
        <dbReference type="ChEBI" id="CHEBI:85987"/>
        <dbReference type="EC" id="2.4.99.12"/>
    </reaction>
</comment>
<keyword evidence="10" id="KW-0448">Lipopolysaccharide biosynthesis</keyword>
<dbReference type="Proteomes" id="UP000035068">
    <property type="component" value="Unassembled WGS sequence"/>
</dbReference>
<dbReference type="GO" id="GO:0005886">
    <property type="term" value="C:plasma membrane"/>
    <property type="evidence" value="ECO:0007669"/>
    <property type="project" value="UniProtKB-SubCell"/>
</dbReference>
<keyword evidence="10" id="KW-0472">Membrane</keyword>
<comment type="function">
    <text evidence="10">Involved in lipopolysaccharide (LPS) biosynthesis. Catalyzes the transfer of 3-deoxy-D-manno-octulosonate (Kdo) residue(s) from CMP-Kdo to lipid IV(A), the tetraacyldisaccharide-1,4'-bisphosphate precursor of lipid A.</text>
</comment>
<dbReference type="SUPFAM" id="SSF53756">
    <property type="entry name" value="UDP-Glycosyltransferase/glycogen phosphorylase"/>
    <property type="match status" value="1"/>
</dbReference>
<evidence type="ECO:0000256" key="4">
    <source>
        <dbReference type="ARBA" id="ARBA00012621"/>
    </source>
</evidence>
<keyword evidence="13" id="KW-1185">Reference proteome</keyword>
<dbReference type="GO" id="GO:0009244">
    <property type="term" value="P:lipopolysaccharide core region biosynthetic process"/>
    <property type="evidence" value="ECO:0007669"/>
    <property type="project" value="UniProtKB-UniRule"/>
</dbReference>
<evidence type="ECO:0000259" key="11">
    <source>
        <dbReference type="Pfam" id="PF04413"/>
    </source>
</evidence>
<dbReference type="FunFam" id="3.40.50.11720:FF:000001">
    <property type="entry name" value="3-deoxy-D-manno-octulosonic acid transferase"/>
    <property type="match status" value="1"/>
</dbReference>
<sequence>MFLLYDLVLLASSLVLIPWYLLRKARYGTARRGLRERVGLFAPGKLAATQKRPVIWVHAVSVGETRAAIPLLKALRQAYPDACLLVSNTTETGNSVARSLAEVDLCLFFPFDLSIVVRRVLKQINPSLVVFVDTELWPNFARLAGQRGIPLVLANGRISDRSFPRYRAIRLVLRPVLANFSAFCMQSEQDAERIKVMGAPSERVQVAGNLKFDLQAHLPNAGEVKSLKERFHLSPEALVWVAGSTHAGEEEQVLDAYQRLVAEGRNLLLLLVPRHPERCRQVSELLSQRKLPFALRSHVDERQAPLQAGEVLLVDSIGEMLKFYAMADLVFVGGSLVPVGGHNVLEGVLLKKPVLYGPHMHNFRDIAKLLGKAGAALEVADGKALQQAIAQLIDNPEQRHSLGKAGYQLIAGNVGATAKTLSVIESLLAERVAKG</sequence>
<dbReference type="EMBL" id="JWJD01000007">
    <property type="protein sequence ID" value="KIH75763.1"/>
    <property type="molecule type" value="Genomic_DNA"/>
</dbReference>
<dbReference type="UniPathway" id="UPA00958"/>
<evidence type="ECO:0000256" key="8">
    <source>
        <dbReference type="ARBA" id="ARBA00049183"/>
    </source>
</evidence>
<evidence type="ECO:0000256" key="5">
    <source>
        <dbReference type="ARBA" id="ARBA00019077"/>
    </source>
</evidence>
<gene>
    <name evidence="12" type="ORF">GFER_14260</name>
</gene>
<comment type="pathway">
    <text evidence="2 10">Bacterial outer membrane biogenesis; LPS core biosynthesis.</text>
</comment>
<dbReference type="PANTHER" id="PTHR42755:SF1">
    <property type="entry name" value="3-DEOXY-D-MANNO-OCTULOSONIC ACID TRANSFERASE, MITOCHONDRIAL-RELATED"/>
    <property type="match status" value="1"/>
</dbReference>
<keyword evidence="10" id="KW-1003">Cell membrane</keyword>
<comment type="similarity">
    <text evidence="3">Belongs to the glycosyltransferase group 1 family. Glycosyltransferase 30 subfamily.</text>
</comment>
<accession>A0A0C2EB07</accession>
<dbReference type="Gene3D" id="3.40.50.2000">
    <property type="entry name" value="Glycogen Phosphorylase B"/>
    <property type="match status" value="1"/>
</dbReference>
<evidence type="ECO:0000313" key="12">
    <source>
        <dbReference type="EMBL" id="KIH75763.1"/>
    </source>
</evidence>
<dbReference type="InterPro" id="IPR039901">
    <property type="entry name" value="Kdotransferase"/>
</dbReference>
<comment type="caution">
    <text evidence="12">The sequence shown here is derived from an EMBL/GenBank/DDBJ whole genome shotgun (WGS) entry which is preliminary data.</text>
</comment>
<feature type="domain" description="3-deoxy-D-manno-octulosonic-acid transferase N-terminal" evidence="11">
    <location>
        <begin position="33"/>
        <end position="213"/>
    </location>
</feature>
<protein>
    <recommendedName>
        <fullName evidence="5 10">3-deoxy-D-manno-octulosonic acid transferase</fullName>
        <shortName evidence="10">Kdo transferase</shortName>
        <ecNumber evidence="4 10">2.4.99.12</ecNumber>
    </recommendedName>
    <alternativeName>
        <fullName evidence="7 10">Lipid IV(A) 3-deoxy-D-manno-octulosonic acid transferase</fullName>
    </alternativeName>
</protein>
<feature type="active site" description="Proton acceptor" evidence="9">
    <location>
        <position position="64"/>
    </location>
</feature>
<reference evidence="12 13" key="1">
    <citation type="submission" date="2014-12" db="EMBL/GenBank/DDBJ databases">
        <title>Genomes of Geoalkalibacter ferrihydriticus and Geoalkalibacter subterraneus, two haloalkaliphilic metal-reducing members of the Geobacteraceae.</title>
        <authorList>
            <person name="Badalamenti J.P."/>
            <person name="Torres C.I."/>
            <person name="Krajmalnik-Brown R."/>
            <person name="Bond D.R."/>
        </authorList>
    </citation>
    <scope>NUCLEOTIDE SEQUENCE [LARGE SCALE GENOMIC DNA]</scope>
    <source>
        <strain evidence="12 13">DSM 17813</strain>
    </source>
</reference>
<dbReference type="GO" id="GO:0043842">
    <property type="term" value="F:Kdo transferase activity"/>
    <property type="evidence" value="ECO:0007669"/>
    <property type="project" value="UniProtKB-EC"/>
</dbReference>
<evidence type="ECO:0000256" key="1">
    <source>
        <dbReference type="ARBA" id="ARBA00004388"/>
    </source>
</evidence>
<proteinExistence type="inferred from homology"/>
<evidence type="ECO:0000256" key="6">
    <source>
        <dbReference type="ARBA" id="ARBA00022679"/>
    </source>
</evidence>
<organism evidence="12 13">
    <name type="scientific">Geoalkalibacter ferrihydriticus DSM 17813</name>
    <dbReference type="NCBI Taxonomy" id="1121915"/>
    <lineage>
        <taxon>Bacteria</taxon>
        <taxon>Pseudomonadati</taxon>
        <taxon>Thermodesulfobacteriota</taxon>
        <taxon>Desulfuromonadia</taxon>
        <taxon>Desulfuromonadales</taxon>
        <taxon>Geoalkalibacteraceae</taxon>
        <taxon>Geoalkalibacter</taxon>
    </lineage>
</organism>
<dbReference type="InterPro" id="IPR038107">
    <property type="entry name" value="Glycos_transf_N_sf"/>
</dbReference>
<dbReference type="AlphaFoldDB" id="A0A0C2EB07"/>
<keyword evidence="6 10" id="KW-0808">Transferase</keyword>
<dbReference type="RefSeq" id="WP_040100527.1">
    <property type="nucleotide sequence ID" value="NZ_JWJD01000007.1"/>
</dbReference>
<dbReference type="FunFam" id="3.40.50.2000:FF:000032">
    <property type="entry name" value="3-deoxy-D-manno-octulosonic acid transferase"/>
    <property type="match status" value="1"/>
</dbReference>
<evidence type="ECO:0000256" key="9">
    <source>
        <dbReference type="PIRSR" id="PIRSR639901-1"/>
    </source>
</evidence>
<evidence type="ECO:0000256" key="3">
    <source>
        <dbReference type="ARBA" id="ARBA00006380"/>
    </source>
</evidence>
<dbReference type="PANTHER" id="PTHR42755">
    <property type="entry name" value="3-DEOXY-MANNO-OCTULOSONATE CYTIDYLYLTRANSFERASE"/>
    <property type="match status" value="1"/>
</dbReference>
<evidence type="ECO:0000256" key="10">
    <source>
        <dbReference type="RuleBase" id="RU365103"/>
    </source>
</evidence>
<dbReference type="EC" id="2.4.99.12" evidence="4 10"/>
<name>A0A0C2EB07_9BACT</name>
<dbReference type="InterPro" id="IPR007507">
    <property type="entry name" value="Glycos_transf_N"/>
</dbReference>
<evidence type="ECO:0000313" key="13">
    <source>
        <dbReference type="Proteomes" id="UP000035068"/>
    </source>
</evidence>
<evidence type="ECO:0000256" key="2">
    <source>
        <dbReference type="ARBA" id="ARBA00004713"/>
    </source>
</evidence>
<dbReference type="GO" id="GO:0009245">
    <property type="term" value="P:lipid A biosynthetic process"/>
    <property type="evidence" value="ECO:0007669"/>
    <property type="project" value="TreeGrafter"/>
</dbReference>
<dbReference type="Pfam" id="PF04413">
    <property type="entry name" value="Glycos_transf_N"/>
    <property type="match status" value="1"/>
</dbReference>
<evidence type="ECO:0000256" key="7">
    <source>
        <dbReference type="ARBA" id="ARBA00031445"/>
    </source>
</evidence>